<dbReference type="Proteomes" id="UP001242288">
    <property type="component" value="Unassembled WGS sequence"/>
</dbReference>
<gene>
    <name evidence="3" type="ORF">NIE36_07620</name>
    <name evidence="2" type="ORF">OSB80_07635</name>
</gene>
<accession>A0AAP5BBU6</accession>
<organism evidence="3 5">
    <name type="scientific">Paraburkholderia madseniana</name>
    <dbReference type="NCBI Taxonomy" id="2599607"/>
    <lineage>
        <taxon>Bacteria</taxon>
        <taxon>Pseudomonadati</taxon>
        <taxon>Pseudomonadota</taxon>
        <taxon>Betaproteobacteria</taxon>
        <taxon>Burkholderiales</taxon>
        <taxon>Burkholderiaceae</taxon>
        <taxon>Paraburkholderia</taxon>
    </lineage>
</organism>
<keyword evidence="4" id="KW-1185">Reference proteome</keyword>
<feature type="coiled-coil region" evidence="1">
    <location>
        <begin position="199"/>
        <end position="258"/>
    </location>
</feature>
<dbReference type="EMBL" id="JAMXWF010000004">
    <property type="protein sequence ID" value="MDQ6407072.1"/>
    <property type="molecule type" value="Genomic_DNA"/>
</dbReference>
<dbReference type="AlphaFoldDB" id="A0AAP5BBU6"/>
<dbReference type="EMBL" id="JAPKHW010000004">
    <property type="protein sequence ID" value="MCX4145242.1"/>
    <property type="molecule type" value="Genomic_DNA"/>
</dbReference>
<comment type="caution">
    <text evidence="3">The sequence shown here is derived from an EMBL/GenBank/DDBJ whole genome shotgun (WGS) entry which is preliminary data.</text>
</comment>
<reference evidence="3" key="1">
    <citation type="submission" date="2022-06" db="EMBL/GenBank/DDBJ databases">
        <title>PHB producers.</title>
        <authorList>
            <person name="Besaury L."/>
        </authorList>
    </citation>
    <scope>NUCLEOTIDE SEQUENCE</scope>
    <source>
        <strain evidence="3 4">SEWS6</strain>
    </source>
</reference>
<keyword evidence="1" id="KW-0175">Coiled coil</keyword>
<evidence type="ECO:0000313" key="3">
    <source>
        <dbReference type="EMBL" id="MDQ6407072.1"/>
    </source>
</evidence>
<evidence type="ECO:0000256" key="1">
    <source>
        <dbReference type="SAM" id="Coils"/>
    </source>
</evidence>
<evidence type="ECO:0000313" key="4">
    <source>
        <dbReference type="Proteomes" id="UP001209412"/>
    </source>
</evidence>
<protein>
    <submittedName>
        <fullName evidence="3">Uncharacterized protein</fullName>
    </submittedName>
</protein>
<proteinExistence type="predicted"/>
<dbReference type="RefSeq" id="WP_266257202.1">
    <property type="nucleotide sequence ID" value="NZ_JAMXWF010000004.1"/>
</dbReference>
<evidence type="ECO:0000313" key="2">
    <source>
        <dbReference type="EMBL" id="MCX4145242.1"/>
    </source>
</evidence>
<evidence type="ECO:0000313" key="5">
    <source>
        <dbReference type="Proteomes" id="UP001242288"/>
    </source>
</evidence>
<name>A0AAP5BBU6_9BURK</name>
<sequence>MSLKEASMSILDRLFHREGISEKSAPGSEQVSDAIERIARLSPQLRLAERYQERLAPAVRASLDYVGALVDDMPPAREASASAWTTDPYIQIFFATPEDVPRALSHSTEVRAHFAANPLANEAFAVLGMAMTERLTIGVQQHGSAARTDVQRTTVNFSDHRARVCASTEPALREEIVRHVMDQLVLAGLERIGAEALRRDELEKERALLKTRLALLQRQGSGMSAVLGAQPSSGLVELARLQAQMEENDAELARLGLATEAIDRRLETIADVLNSPAEHLHVLKRELRLDRMNVIVENGPARESTTIELRLASVPETAGAMRAFALVQFARSDLLPAPSMVDEARKFLI</sequence>
<dbReference type="Proteomes" id="UP001209412">
    <property type="component" value="Unassembled WGS sequence"/>
</dbReference>